<proteinExistence type="predicted"/>
<dbReference type="Proteomes" id="UP000655588">
    <property type="component" value="Unassembled WGS sequence"/>
</dbReference>
<sequence length="247" mass="27268">MSSVQQGSRFLPFSNNNIQRKQLSMQGGLPQSLSGSETDVSTSNENLTNEDRYVIRHTARQEPQGQENQQQSPSRSSSHKENIPNIQGNLLNRNSLKDNLNGSNRNSLKENLNGSNRNSLKDSINGSNRNSLKDNLSNRTSVGSNRSSLDVSTSSYNTLIIHNANDDNSWLPSGRLSGVVREHGDMSYLYCDGGGKGHSNSPTMQSLSNLSHEDHIYEQTNNGGCQEITDIPDDYLSQSQVIILILF</sequence>
<dbReference type="GO" id="GO:0005886">
    <property type="term" value="C:plasma membrane"/>
    <property type="evidence" value="ECO:0007669"/>
    <property type="project" value="TreeGrafter"/>
</dbReference>
<dbReference type="InterPro" id="IPR051747">
    <property type="entry name" value="Angiomotin-like"/>
</dbReference>
<dbReference type="EMBL" id="WNWW01000928">
    <property type="protein sequence ID" value="KAF3420656.1"/>
    <property type="molecule type" value="Genomic_DNA"/>
</dbReference>
<evidence type="ECO:0000313" key="3">
    <source>
        <dbReference type="Proteomes" id="UP000655588"/>
    </source>
</evidence>
<organism evidence="2 3">
    <name type="scientific">Frieseomelitta varia</name>
    <dbReference type="NCBI Taxonomy" id="561572"/>
    <lineage>
        <taxon>Eukaryota</taxon>
        <taxon>Metazoa</taxon>
        <taxon>Ecdysozoa</taxon>
        <taxon>Arthropoda</taxon>
        <taxon>Hexapoda</taxon>
        <taxon>Insecta</taxon>
        <taxon>Pterygota</taxon>
        <taxon>Neoptera</taxon>
        <taxon>Endopterygota</taxon>
        <taxon>Hymenoptera</taxon>
        <taxon>Apocrita</taxon>
        <taxon>Aculeata</taxon>
        <taxon>Apoidea</taxon>
        <taxon>Anthophila</taxon>
        <taxon>Apidae</taxon>
        <taxon>Frieseomelitta</taxon>
    </lineage>
</organism>
<protein>
    <submittedName>
        <fullName evidence="2">Uncharacterized protein</fullName>
    </submittedName>
</protein>
<feature type="compositionally biased region" description="Polar residues" evidence="1">
    <location>
        <begin position="84"/>
        <end position="150"/>
    </location>
</feature>
<comment type="caution">
    <text evidence="2">The sequence shown here is derived from an EMBL/GenBank/DDBJ whole genome shotgun (WGS) entry which is preliminary data.</text>
</comment>
<evidence type="ECO:0000256" key="1">
    <source>
        <dbReference type="SAM" id="MobiDB-lite"/>
    </source>
</evidence>
<dbReference type="GO" id="GO:0030036">
    <property type="term" value="P:actin cytoskeleton organization"/>
    <property type="evidence" value="ECO:0007669"/>
    <property type="project" value="TreeGrafter"/>
</dbReference>
<feature type="region of interest" description="Disordered" evidence="1">
    <location>
        <begin position="24"/>
        <end position="150"/>
    </location>
</feature>
<name>A0A833VJG1_9HYME</name>
<dbReference type="PANTHER" id="PTHR14826">
    <property type="entry name" value="ANGIOMOTIN"/>
    <property type="match status" value="1"/>
</dbReference>
<dbReference type="PANTHER" id="PTHR14826:SF14">
    <property type="entry name" value="ANGIOMOTIN_C DOMAIN-CONTAINING PROTEIN"/>
    <property type="match status" value="1"/>
</dbReference>
<keyword evidence="3" id="KW-1185">Reference proteome</keyword>
<dbReference type="GO" id="GO:0005923">
    <property type="term" value="C:bicellular tight junction"/>
    <property type="evidence" value="ECO:0007669"/>
    <property type="project" value="TreeGrafter"/>
</dbReference>
<gene>
    <name evidence="2" type="ORF">E2986_13081</name>
</gene>
<reference evidence="2" key="1">
    <citation type="submission" date="2019-11" db="EMBL/GenBank/DDBJ databases">
        <title>The nuclear and mitochondrial genomes of Frieseomelitta varia - a highly eusocial stingless bee (Meliponini) with a permanently sterile worker caste.</title>
        <authorList>
            <person name="Freitas F.C.P."/>
            <person name="Lourenco A.P."/>
            <person name="Nunes F.M.F."/>
            <person name="Paschoal A.R."/>
            <person name="Abreu F.C.P."/>
            <person name="Barbin F.O."/>
            <person name="Bataglia L."/>
            <person name="Cardoso-Junior C.A.M."/>
            <person name="Cervoni M.S."/>
            <person name="Silva S.R."/>
            <person name="Dalarmi F."/>
            <person name="Del Lama M.A."/>
            <person name="Depintor T.S."/>
            <person name="Ferreira K.M."/>
            <person name="Goria P.S."/>
            <person name="Jaskot M.C."/>
            <person name="Lago D.C."/>
            <person name="Luna-Lucena D."/>
            <person name="Moda L.M."/>
            <person name="Nascimento L."/>
            <person name="Pedrino M."/>
            <person name="Rabico F.O."/>
            <person name="Sanches F.C."/>
            <person name="Santos D.E."/>
            <person name="Santos C.G."/>
            <person name="Vieira J."/>
            <person name="Lopes T.F."/>
            <person name="Barchuk A.R."/>
            <person name="Hartfelder K."/>
            <person name="Simoes Z.L.P."/>
            <person name="Bitondi M.M.G."/>
            <person name="Pinheiro D.G."/>
        </authorList>
    </citation>
    <scope>NUCLEOTIDE SEQUENCE</scope>
    <source>
        <strain evidence="2">USP_RPSP 00005682</strain>
        <tissue evidence="2">Whole individual</tissue>
    </source>
</reference>
<dbReference type="GO" id="GO:0031410">
    <property type="term" value="C:cytoplasmic vesicle"/>
    <property type="evidence" value="ECO:0007669"/>
    <property type="project" value="TreeGrafter"/>
</dbReference>
<feature type="compositionally biased region" description="Low complexity" evidence="1">
    <location>
        <begin position="61"/>
        <end position="74"/>
    </location>
</feature>
<dbReference type="GO" id="GO:0030334">
    <property type="term" value="P:regulation of cell migration"/>
    <property type="evidence" value="ECO:0007669"/>
    <property type="project" value="TreeGrafter"/>
</dbReference>
<feature type="compositionally biased region" description="Polar residues" evidence="1">
    <location>
        <begin position="24"/>
        <end position="47"/>
    </location>
</feature>
<evidence type="ECO:0000313" key="2">
    <source>
        <dbReference type="EMBL" id="KAF3420656.1"/>
    </source>
</evidence>
<accession>A0A833VJG1</accession>
<dbReference type="AlphaFoldDB" id="A0A833VJG1"/>